<proteinExistence type="predicted"/>
<comment type="caution">
    <text evidence="5">The sequence shown here is derived from an EMBL/GenBank/DDBJ whole genome shotgun (WGS) entry which is preliminary data.</text>
</comment>
<name>A0A3M7Q670_BRAPC</name>
<dbReference type="InterPro" id="IPR011001">
    <property type="entry name" value="Saposin-like"/>
</dbReference>
<dbReference type="OrthoDB" id="69496at2759"/>
<feature type="domain" description="Saposin B-type" evidence="4">
    <location>
        <begin position="22"/>
        <end position="103"/>
    </location>
</feature>
<organism evidence="5 6">
    <name type="scientific">Brachionus plicatilis</name>
    <name type="common">Marine rotifer</name>
    <name type="synonym">Brachionus muelleri</name>
    <dbReference type="NCBI Taxonomy" id="10195"/>
    <lineage>
        <taxon>Eukaryota</taxon>
        <taxon>Metazoa</taxon>
        <taxon>Spiralia</taxon>
        <taxon>Gnathifera</taxon>
        <taxon>Rotifera</taxon>
        <taxon>Eurotatoria</taxon>
        <taxon>Monogononta</taxon>
        <taxon>Pseudotrocha</taxon>
        <taxon>Ploima</taxon>
        <taxon>Brachionidae</taxon>
        <taxon>Brachionus</taxon>
    </lineage>
</organism>
<dbReference type="PRINTS" id="PR01797">
    <property type="entry name" value="SAPOSIN"/>
</dbReference>
<keyword evidence="3" id="KW-0732">Signal</keyword>
<evidence type="ECO:0000256" key="2">
    <source>
        <dbReference type="ARBA" id="ARBA00023180"/>
    </source>
</evidence>
<dbReference type="Pfam" id="PF03489">
    <property type="entry name" value="SapB_2"/>
    <property type="match status" value="1"/>
</dbReference>
<dbReference type="InterPro" id="IPR051428">
    <property type="entry name" value="Sphingo_Act-Surfact_Prot"/>
</dbReference>
<dbReference type="InterPro" id="IPR007856">
    <property type="entry name" value="SapB_1"/>
</dbReference>
<dbReference type="GO" id="GO:0016020">
    <property type="term" value="C:membrane"/>
    <property type="evidence" value="ECO:0007669"/>
    <property type="project" value="GOC"/>
</dbReference>
<dbReference type="InterPro" id="IPR008373">
    <property type="entry name" value="Saposin"/>
</dbReference>
<evidence type="ECO:0000259" key="4">
    <source>
        <dbReference type="PROSITE" id="PS50015"/>
    </source>
</evidence>
<protein>
    <submittedName>
        <fullName evidence="5">Prosaposin isoform X2</fullName>
    </submittedName>
</protein>
<dbReference type="Proteomes" id="UP000276133">
    <property type="component" value="Unassembled WGS sequence"/>
</dbReference>
<dbReference type="EMBL" id="REGN01007224">
    <property type="protein sequence ID" value="RNA06917.1"/>
    <property type="molecule type" value="Genomic_DNA"/>
</dbReference>
<dbReference type="STRING" id="10195.A0A3M7Q670"/>
<dbReference type="GO" id="GO:0006665">
    <property type="term" value="P:sphingolipid metabolic process"/>
    <property type="evidence" value="ECO:0007669"/>
    <property type="project" value="InterPro"/>
</dbReference>
<gene>
    <name evidence="5" type="ORF">BpHYR1_011917</name>
</gene>
<dbReference type="Gene3D" id="1.10.225.10">
    <property type="entry name" value="Saposin-like"/>
    <property type="match status" value="2"/>
</dbReference>
<evidence type="ECO:0000313" key="5">
    <source>
        <dbReference type="EMBL" id="RNA06917.1"/>
    </source>
</evidence>
<evidence type="ECO:0000256" key="1">
    <source>
        <dbReference type="ARBA" id="ARBA00023157"/>
    </source>
</evidence>
<dbReference type="InterPro" id="IPR008139">
    <property type="entry name" value="SaposinB_dom"/>
</dbReference>
<keyword evidence="1" id="KW-1015">Disulfide bond</keyword>
<feature type="chain" id="PRO_5018054942" evidence="3">
    <location>
        <begin position="19"/>
        <end position="187"/>
    </location>
</feature>
<evidence type="ECO:0000313" key="6">
    <source>
        <dbReference type="Proteomes" id="UP000276133"/>
    </source>
</evidence>
<feature type="domain" description="Saposin B-type" evidence="4">
    <location>
        <begin position="117"/>
        <end position="187"/>
    </location>
</feature>
<dbReference type="SMART" id="SM00741">
    <property type="entry name" value="SapB"/>
    <property type="match status" value="2"/>
</dbReference>
<dbReference type="SUPFAM" id="SSF47862">
    <property type="entry name" value="Saposin"/>
    <property type="match status" value="2"/>
</dbReference>
<dbReference type="PROSITE" id="PS50015">
    <property type="entry name" value="SAP_B"/>
    <property type="match status" value="2"/>
</dbReference>
<accession>A0A3M7Q670</accession>
<feature type="non-terminal residue" evidence="5">
    <location>
        <position position="187"/>
    </location>
</feature>
<keyword evidence="6" id="KW-1185">Reference proteome</keyword>
<dbReference type="Pfam" id="PF05184">
    <property type="entry name" value="SapB_1"/>
    <property type="match status" value="2"/>
</dbReference>
<dbReference type="InterPro" id="IPR008138">
    <property type="entry name" value="SapB_2"/>
</dbReference>
<feature type="signal peptide" evidence="3">
    <location>
        <begin position="1"/>
        <end position="18"/>
    </location>
</feature>
<sequence length="187" mass="20489">MLKSIITLFVLGFALAAASPKSTPTCDICVLLVKTAEGLVQQNQTETEIIDFIENQVCGKLGSLASVCNQYVEAYGRIVIEELIQKADPQDVCKKIGLCTSRFVVVPKINLKKVHAEPIYCTVCQYAVQFLDHELANNKTEEAVVNALEKACKIAPASLRDQCDALINSYGVYIVQLLIELADPLKV</sequence>
<dbReference type="GO" id="GO:0005764">
    <property type="term" value="C:lysosome"/>
    <property type="evidence" value="ECO:0007669"/>
    <property type="project" value="InterPro"/>
</dbReference>
<dbReference type="AlphaFoldDB" id="A0A3M7Q670"/>
<dbReference type="PANTHER" id="PTHR11480:SF3">
    <property type="entry name" value="BCDNA.GH08312"/>
    <property type="match status" value="1"/>
</dbReference>
<evidence type="ECO:0000256" key="3">
    <source>
        <dbReference type="SAM" id="SignalP"/>
    </source>
</evidence>
<dbReference type="PANTHER" id="PTHR11480">
    <property type="entry name" value="SAPOSIN-RELATED"/>
    <property type="match status" value="1"/>
</dbReference>
<reference evidence="5 6" key="1">
    <citation type="journal article" date="2018" name="Sci. Rep.">
        <title>Genomic signatures of local adaptation to the degree of environmental predictability in rotifers.</title>
        <authorList>
            <person name="Franch-Gras L."/>
            <person name="Hahn C."/>
            <person name="Garcia-Roger E.M."/>
            <person name="Carmona M.J."/>
            <person name="Serra M."/>
            <person name="Gomez A."/>
        </authorList>
    </citation>
    <scope>NUCLEOTIDE SEQUENCE [LARGE SCALE GENOMIC DNA]</scope>
    <source>
        <strain evidence="5">HYR1</strain>
    </source>
</reference>
<keyword evidence="2" id="KW-0325">Glycoprotein</keyword>